<keyword evidence="3" id="KW-1185">Reference proteome</keyword>
<gene>
    <name evidence="2" type="ORF">JYA63_09685</name>
</gene>
<feature type="domain" description="Aminoglycoside phosphotransferase" evidence="1">
    <location>
        <begin position="23"/>
        <end position="191"/>
    </location>
</feature>
<accession>A0ABS2ZPG1</accession>
<sequence>MEHKQIIGEGSTAQVMIFSPTEVVKLFHDHISGDFIEHEYTINKIILQSGLSVPEVRWSNPISGKRALIYRRVEGTTLTSLLSSQPKKTLYHLKRMAALQVSVHDKKLSTLPSQFEVLKQKIMSVKELNENDKKRIIKELEELPLCKCVCHGDFHPDNILITKDEAVIIDWCDATSGNPMADLARTLLILRYGGLQDRTSFLNFITILYVRKFLAMYYRKSYTRHYQFSSKALNRWMIPIAAARLSENLPNIEKKLLLSFISKRSKGS</sequence>
<name>A0ABS2ZPG1_9BACL</name>
<dbReference type="RefSeq" id="WP_205725567.1">
    <property type="nucleotide sequence ID" value="NZ_JAFHKR010000039.1"/>
</dbReference>
<protein>
    <submittedName>
        <fullName evidence="2">Aminoglycoside phosphotransferase family protein</fullName>
    </submittedName>
</protein>
<dbReference type="Pfam" id="PF01636">
    <property type="entry name" value="APH"/>
    <property type="match status" value="1"/>
</dbReference>
<dbReference type="EMBL" id="JAFHKR010000039">
    <property type="protein sequence ID" value="MBN3554536.1"/>
    <property type="molecule type" value="Genomic_DNA"/>
</dbReference>
<evidence type="ECO:0000259" key="1">
    <source>
        <dbReference type="Pfam" id="PF01636"/>
    </source>
</evidence>
<reference evidence="2 3" key="1">
    <citation type="submission" date="2021-01" db="EMBL/GenBank/DDBJ databases">
        <title>Genome Sequencing of Type Strains.</title>
        <authorList>
            <person name="Lemaire J.F."/>
            <person name="Inderbitzin P."/>
            <person name="Collins S.B."/>
            <person name="Wespe N."/>
            <person name="Knight-Connoni V."/>
        </authorList>
    </citation>
    <scope>NUCLEOTIDE SEQUENCE [LARGE SCALE GENOMIC DNA]</scope>
    <source>
        <strain evidence="2 3">DSM 23009</strain>
    </source>
</reference>
<dbReference type="InterPro" id="IPR051678">
    <property type="entry name" value="AGP_Transferase"/>
</dbReference>
<proteinExistence type="predicted"/>
<comment type="caution">
    <text evidence="2">The sequence shown here is derived from an EMBL/GenBank/DDBJ whole genome shotgun (WGS) entry which is preliminary data.</text>
</comment>
<dbReference type="PANTHER" id="PTHR21310:SF15">
    <property type="entry name" value="AMINOGLYCOSIDE PHOSPHOTRANSFERASE DOMAIN-CONTAINING PROTEIN"/>
    <property type="match status" value="1"/>
</dbReference>
<dbReference type="Proteomes" id="UP001296923">
    <property type="component" value="Unassembled WGS sequence"/>
</dbReference>
<evidence type="ECO:0000313" key="3">
    <source>
        <dbReference type="Proteomes" id="UP001296923"/>
    </source>
</evidence>
<dbReference type="InterPro" id="IPR011009">
    <property type="entry name" value="Kinase-like_dom_sf"/>
</dbReference>
<dbReference type="InterPro" id="IPR002575">
    <property type="entry name" value="Aminoglycoside_PTrfase"/>
</dbReference>
<evidence type="ECO:0000313" key="2">
    <source>
        <dbReference type="EMBL" id="MBN3554536.1"/>
    </source>
</evidence>
<dbReference type="PANTHER" id="PTHR21310">
    <property type="entry name" value="AMINOGLYCOSIDE PHOSPHOTRANSFERASE-RELATED-RELATED"/>
    <property type="match status" value="1"/>
</dbReference>
<organism evidence="2 3">
    <name type="scientific">Fictibacillus nanhaiensis</name>
    <dbReference type="NCBI Taxonomy" id="742169"/>
    <lineage>
        <taxon>Bacteria</taxon>
        <taxon>Bacillati</taxon>
        <taxon>Bacillota</taxon>
        <taxon>Bacilli</taxon>
        <taxon>Bacillales</taxon>
        <taxon>Fictibacillaceae</taxon>
        <taxon>Fictibacillus</taxon>
    </lineage>
</organism>
<dbReference type="Gene3D" id="3.90.1200.10">
    <property type="match status" value="1"/>
</dbReference>
<dbReference type="SUPFAM" id="SSF56112">
    <property type="entry name" value="Protein kinase-like (PK-like)"/>
    <property type="match status" value="1"/>
</dbReference>